<dbReference type="InterPro" id="IPR008906">
    <property type="entry name" value="HATC_C_dom"/>
</dbReference>
<dbReference type="AlphaFoldDB" id="A0A8T2UTT9"/>
<dbReference type="Proteomes" id="UP000825935">
    <property type="component" value="Chromosome 6"/>
</dbReference>
<reference evidence="4" key="1">
    <citation type="submission" date="2021-08" db="EMBL/GenBank/DDBJ databases">
        <title>WGS assembly of Ceratopteris richardii.</title>
        <authorList>
            <person name="Marchant D.B."/>
            <person name="Chen G."/>
            <person name="Jenkins J."/>
            <person name="Shu S."/>
            <person name="Leebens-Mack J."/>
            <person name="Grimwood J."/>
            <person name="Schmutz J."/>
            <person name="Soltis P."/>
            <person name="Soltis D."/>
            <person name="Chen Z.-H."/>
        </authorList>
    </citation>
    <scope>NUCLEOTIDE SEQUENCE</scope>
    <source>
        <strain evidence="4">Whitten #5841</strain>
        <tissue evidence="4">Leaf</tissue>
    </source>
</reference>
<dbReference type="SUPFAM" id="SSF53098">
    <property type="entry name" value="Ribonuclease H-like"/>
    <property type="match status" value="1"/>
</dbReference>
<proteinExistence type="predicted"/>
<evidence type="ECO:0000313" key="5">
    <source>
        <dbReference type="Proteomes" id="UP000825935"/>
    </source>
</evidence>
<evidence type="ECO:0000259" key="3">
    <source>
        <dbReference type="Pfam" id="PF05699"/>
    </source>
</evidence>
<evidence type="ECO:0000313" key="4">
    <source>
        <dbReference type="EMBL" id="KAH7435529.1"/>
    </source>
</evidence>
<keyword evidence="5" id="KW-1185">Reference proteome</keyword>
<feature type="compositionally biased region" description="Basic residues" evidence="2">
    <location>
        <begin position="122"/>
        <end position="138"/>
    </location>
</feature>
<gene>
    <name evidence="4" type="ORF">KP509_06G068500</name>
</gene>
<protein>
    <recommendedName>
        <fullName evidence="3">HAT C-terminal dimerisation domain-containing protein</fullName>
    </recommendedName>
</protein>
<accession>A0A8T2UTT9</accession>
<dbReference type="Pfam" id="PF05699">
    <property type="entry name" value="Dimer_Tnp_hAT"/>
    <property type="match status" value="1"/>
</dbReference>
<comment type="caution">
    <text evidence="4">The sequence shown here is derived from an EMBL/GenBank/DDBJ whole genome shotgun (WGS) entry which is preliminary data.</text>
</comment>
<evidence type="ECO:0000256" key="1">
    <source>
        <dbReference type="SAM" id="Coils"/>
    </source>
</evidence>
<name>A0A8T2UTT9_CERRI</name>
<sequence length="210" mass="24261">MWESFGYQMPTLQRWAMRILAHDCSSGACERNWSAYSLIHTKIRNKLSTKQLERLIYCLSNLRMLHSMHEMPMACQVNVDSLKLSLETLKDIQRERNEEEERIFHELYLELEEIDRRVSHTRSHSKVIVRGSRSRQRHGSSTIAYSRRGSSSRSTPSAMEEENVVIDTDLREPSYDDDGNILSDGDYENASIASSIGDDGDSCSDHHYDN</sequence>
<dbReference type="EMBL" id="CM035411">
    <property type="protein sequence ID" value="KAH7435529.1"/>
    <property type="molecule type" value="Genomic_DNA"/>
</dbReference>
<organism evidence="4 5">
    <name type="scientific">Ceratopteris richardii</name>
    <name type="common">Triangle waterfern</name>
    <dbReference type="NCBI Taxonomy" id="49495"/>
    <lineage>
        <taxon>Eukaryota</taxon>
        <taxon>Viridiplantae</taxon>
        <taxon>Streptophyta</taxon>
        <taxon>Embryophyta</taxon>
        <taxon>Tracheophyta</taxon>
        <taxon>Polypodiopsida</taxon>
        <taxon>Polypodiidae</taxon>
        <taxon>Polypodiales</taxon>
        <taxon>Pteridineae</taxon>
        <taxon>Pteridaceae</taxon>
        <taxon>Parkerioideae</taxon>
        <taxon>Ceratopteris</taxon>
    </lineage>
</organism>
<dbReference type="OrthoDB" id="1432818at2759"/>
<feature type="domain" description="HAT C-terminal dimerisation" evidence="3">
    <location>
        <begin position="2"/>
        <end position="59"/>
    </location>
</feature>
<dbReference type="GO" id="GO:0046983">
    <property type="term" value="F:protein dimerization activity"/>
    <property type="evidence" value="ECO:0007669"/>
    <property type="project" value="InterPro"/>
</dbReference>
<feature type="coiled-coil region" evidence="1">
    <location>
        <begin position="82"/>
        <end position="117"/>
    </location>
</feature>
<feature type="region of interest" description="Disordered" evidence="2">
    <location>
        <begin position="122"/>
        <end position="210"/>
    </location>
</feature>
<keyword evidence="1" id="KW-0175">Coiled coil</keyword>
<evidence type="ECO:0000256" key="2">
    <source>
        <dbReference type="SAM" id="MobiDB-lite"/>
    </source>
</evidence>
<dbReference type="InterPro" id="IPR012337">
    <property type="entry name" value="RNaseH-like_sf"/>
</dbReference>